<dbReference type="SUPFAM" id="SSF52309">
    <property type="entry name" value="N-(deoxy)ribosyltransferase-like"/>
    <property type="match status" value="1"/>
</dbReference>
<gene>
    <name evidence="1" type="ORF">H8B04_01140</name>
</gene>
<evidence type="ECO:0000313" key="1">
    <source>
        <dbReference type="EMBL" id="MBD1428178.1"/>
    </source>
</evidence>
<accession>A0ABR7YA53</accession>
<proteinExistence type="predicted"/>
<reference evidence="1 2" key="1">
    <citation type="submission" date="2020-08" db="EMBL/GenBank/DDBJ databases">
        <title>Sphingobacterium sp. DN04309 isolated from aquaculture water.</title>
        <authorList>
            <person name="Zhang M."/>
        </authorList>
    </citation>
    <scope>NUCLEOTIDE SEQUENCE [LARGE SCALE GENOMIC DNA]</scope>
    <source>
        <strain evidence="1 2">DN04309</strain>
    </source>
</reference>
<comment type="caution">
    <text evidence="1">The sequence shown here is derived from an EMBL/GenBank/DDBJ whole genome shotgun (WGS) entry which is preliminary data.</text>
</comment>
<organism evidence="1 2">
    <name type="scientific">Sphingobacterium litopenaei</name>
    <dbReference type="NCBI Taxonomy" id="2763500"/>
    <lineage>
        <taxon>Bacteria</taxon>
        <taxon>Pseudomonadati</taxon>
        <taxon>Bacteroidota</taxon>
        <taxon>Sphingobacteriia</taxon>
        <taxon>Sphingobacteriales</taxon>
        <taxon>Sphingobacteriaceae</taxon>
        <taxon>Sphingobacterium</taxon>
    </lineage>
</organism>
<sequence>MLNEHGFEPLPAHHIDSTGSINKQIIEKIVNCELVIANLTSVNPNVMYELAIRHSFGKRVITVAEHGTKLPFDIIDQRTIFYSDTMHGVDKFKPELSKAIKKCIEENEDIQNISNPIYDAVKQIAEIKSLPEKDRNALEIILNKLNNIIPSLANKDNYDNSKETYFDYVIKIFGVDSKKIINE</sequence>
<keyword evidence="2" id="KW-1185">Reference proteome</keyword>
<dbReference type="Proteomes" id="UP000651271">
    <property type="component" value="Unassembled WGS sequence"/>
</dbReference>
<dbReference type="EMBL" id="JACOIJ010000001">
    <property type="protein sequence ID" value="MBD1428178.1"/>
    <property type="molecule type" value="Genomic_DNA"/>
</dbReference>
<dbReference type="RefSeq" id="WP_190301182.1">
    <property type="nucleotide sequence ID" value="NZ_JACOIJ010000001.1"/>
</dbReference>
<evidence type="ECO:0000313" key="2">
    <source>
        <dbReference type="Proteomes" id="UP000651271"/>
    </source>
</evidence>
<dbReference type="Gene3D" id="3.40.50.450">
    <property type="match status" value="1"/>
</dbReference>
<name>A0ABR7YA53_9SPHI</name>
<protein>
    <submittedName>
        <fullName evidence="1">Uncharacterized protein</fullName>
    </submittedName>
</protein>